<evidence type="ECO:0000256" key="1">
    <source>
        <dbReference type="ARBA" id="ARBA00022801"/>
    </source>
</evidence>
<evidence type="ECO:0000259" key="3">
    <source>
        <dbReference type="SMART" id="SM00331"/>
    </source>
</evidence>
<dbReference type="InterPro" id="IPR001932">
    <property type="entry name" value="PPM-type_phosphatase-like_dom"/>
</dbReference>
<name>A0A8H1LG92_9ACTN</name>
<organism evidence="4 5">
    <name type="scientific">Streptomyces albus</name>
    <dbReference type="NCBI Taxonomy" id="1888"/>
    <lineage>
        <taxon>Bacteria</taxon>
        <taxon>Bacillati</taxon>
        <taxon>Actinomycetota</taxon>
        <taxon>Actinomycetes</taxon>
        <taxon>Kitasatosporales</taxon>
        <taxon>Streptomycetaceae</taxon>
        <taxon>Streptomyces</taxon>
    </lineage>
</organism>
<protein>
    <submittedName>
        <fullName evidence="4">Serine/threonine-protein phosphatase</fullName>
    </submittedName>
</protein>
<evidence type="ECO:0000313" key="5">
    <source>
        <dbReference type="Proteomes" id="UP000298111"/>
    </source>
</evidence>
<dbReference type="SMART" id="SM00331">
    <property type="entry name" value="PP2C_SIG"/>
    <property type="match status" value="1"/>
</dbReference>
<evidence type="ECO:0000256" key="2">
    <source>
        <dbReference type="SAM" id="MobiDB-lite"/>
    </source>
</evidence>
<reference evidence="4 5" key="1">
    <citation type="submission" date="2018-10" db="EMBL/GenBank/DDBJ databases">
        <title>Isolation of pseudouridimycin from Streptomyces albus DSM 40763.</title>
        <authorList>
            <person name="Rosenqvist P."/>
            <person name="Metsae-Ketelae M."/>
            <person name="Virta P."/>
        </authorList>
    </citation>
    <scope>NUCLEOTIDE SEQUENCE [LARGE SCALE GENOMIC DNA]</scope>
    <source>
        <strain evidence="4 5">DSM 40763</strain>
    </source>
</reference>
<dbReference type="InterPro" id="IPR036457">
    <property type="entry name" value="PPM-type-like_dom_sf"/>
</dbReference>
<comment type="caution">
    <text evidence="4">The sequence shown here is derived from an EMBL/GenBank/DDBJ whole genome shotgun (WGS) entry which is preliminary data.</text>
</comment>
<feature type="region of interest" description="Disordered" evidence="2">
    <location>
        <begin position="47"/>
        <end position="103"/>
    </location>
</feature>
<dbReference type="Gene3D" id="3.60.40.10">
    <property type="entry name" value="PPM-type phosphatase domain"/>
    <property type="match status" value="1"/>
</dbReference>
<sequence length="500" mass="53772">MPPTRGFLRSVITYCLPHSGGAGPCAPALTGPTGRGAETHRSVRIFPGTGDAGHPAPRPACGTVTTRGTRIPADGTRAPPRGRGTETGRAGAVPGGGGRRAPHRTRTVVDRFAAFQQELRSAPPHALVSVAAEHLHAWYGAGRVEVRMIDYGMTSLQRVENEAPGSDAVPVHDSAQGRAFGAQEPYPVCDVDGNVVVHLPLTIRGDRLGTVSIQLPDGAEVRPLLPKLREVCEALGHEIVVAERDTDLFLLARRVTRLTLAAEMQWQLLPGRSCVRPEFEVGAHLEPAYAVFGDTFDWEASDRYLTLSVTNGMGEGMDAALLTSLAAGALRNARRAGLDLAGQATLADQAVYAQHQGSAYVSVLLVRVELATGKVEVVDAGSPQMWRLRGGRTVERIDFDHQLPLGMFEDTVYREEHFTVLPGDRLLLGSDGVYETPGAGGEKYGERALARSLTANRLLPASQVPVAILRELADYRAERPLEDDALVMCLDWHGRPERDG</sequence>
<dbReference type="EMBL" id="RCIY01000046">
    <property type="protein sequence ID" value="TGG84503.1"/>
    <property type="molecule type" value="Genomic_DNA"/>
</dbReference>
<feature type="compositionally biased region" description="Low complexity" evidence="2">
    <location>
        <begin position="72"/>
        <end position="92"/>
    </location>
</feature>
<dbReference type="PANTHER" id="PTHR43156:SF2">
    <property type="entry name" value="STAGE II SPORULATION PROTEIN E"/>
    <property type="match status" value="1"/>
</dbReference>
<proteinExistence type="predicted"/>
<dbReference type="SUPFAM" id="SSF81606">
    <property type="entry name" value="PP2C-like"/>
    <property type="match status" value="1"/>
</dbReference>
<dbReference type="PANTHER" id="PTHR43156">
    <property type="entry name" value="STAGE II SPORULATION PROTEIN E-RELATED"/>
    <property type="match status" value="1"/>
</dbReference>
<dbReference type="GO" id="GO:0016791">
    <property type="term" value="F:phosphatase activity"/>
    <property type="evidence" value="ECO:0007669"/>
    <property type="project" value="TreeGrafter"/>
</dbReference>
<keyword evidence="1" id="KW-0378">Hydrolase</keyword>
<dbReference type="Proteomes" id="UP000298111">
    <property type="component" value="Unassembled WGS sequence"/>
</dbReference>
<feature type="domain" description="PPM-type phosphatase" evidence="3">
    <location>
        <begin position="276"/>
        <end position="492"/>
    </location>
</feature>
<dbReference type="InterPro" id="IPR052016">
    <property type="entry name" value="Bact_Sigma-Reg"/>
</dbReference>
<gene>
    <name evidence="4" type="ORF">D8771_11505</name>
</gene>
<accession>A0A8H1LG92</accession>
<evidence type="ECO:0000313" key="4">
    <source>
        <dbReference type="EMBL" id="TGG84503.1"/>
    </source>
</evidence>
<dbReference type="AlphaFoldDB" id="A0A8H1LG92"/>
<dbReference type="Pfam" id="PF07228">
    <property type="entry name" value="SpoIIE"/>
    <property type="match status" value="1"/>
</dbReference>